<keyword evidence="3 5" id="KW-0548">Nucleotidyltransferase</keyword>
<dbReference type="RefSeq" id="WP_089062896.1">
    <property type="nucleotide sequence ID" value="NZ_CP022315.1"/>
</dbReference>
<dbReference type="GO" id="GO:0000428">
    <property type="term" value="C:DNA-directed RNA polymerase complex"/>
    <property type="evidence" value="ECO:0007669"/>
    <property type="project" value="UniProtKB-KW"/>
</dbReference>
<dbReference type="KEGG" id="vil:CFK37_16470"/>
<dbReference type="GO" id="GO:0003677">
    <property type="term" value="F:DNA binding"/>
    <property type="evidence" value="ECO:0007669"/>
    <property type="project" value="UniProtKB-UniRule"/>
</dbReference>
<keyword evidence="1 5" id="KW-0240">DNA-directed RNA polymerase</keyword>
<evidence type="ECO:0000256" key="4">
    <source>
        <dbReference type="ARBA" id="ARBA00023163"/>
    </source>
</evidence>
<evidence type="ECO:0000256" key="1">
    <source>
        <dbReference type="ARBA" id="ARBA00022478"/>
    </source>
</evidence>
<comment type="subunit">
    <text evidence="5">RNAP is composed of a core of 2 alpha, a beta and a beta' subunit. The core is associated with a delta subunit, and at least one of epsilon or omega. When a sigma factor is associated with the core the holoenzyme is formed, which can initiate transcription.</text>
</comment>
<proteinExistence type="inferred from homology"/>
<evidence type="ECO:0000256" key="2">
    <source>
        <dbReference type="ARBA" id="ARBA00022679"/>
    </source>
</evidence>
<dbReference type="EC" id="2.7.7.6" evidence="5"/>
<keyword evidence="7" id="KW-1185">Reference proteome</keyword>
<protein>
    <recommendedName>
        <fullName evidence="5">DNA-directed RNA polymerase subunit epsilon</fullName>
        <shortName evidence="5">RNAP epsilon subunit</shortName>
        <ecNumber evidence="5">2.7.7.6</ecNumber>
    </recommendedName>
    <alternativeName>
        <fullName evidence="5">RNA polymerase epsilon subunit</fullName>
    </alternativeName>
    <alternativeName>
        <fullName evidence="5">Transcriptase subunit epsilon</fullName>
    </alternativeName>
</protein>
<comment type="catalytic activity">
    <reaction evidence="5">
        <text>RNA(n) + a ribonucleoside 5'-triphosphate = RNA(n+1) + diphosphate</text>
        <dbReference type="Rhea" id="RHEA:21248"/>
        <dbReference type="Rhea" id="RHEA-COMP:14527"/>
        <dbReference type="Rhea" id="RHEA-COMP:17342"/>
        <dbReference type="ChEBI" id="CHEBI:33019"/>
        <dbReference type="ChEBI" id="CHEBI:61557"/>
        <dbReference type="ChEBI" id="CHEBI:140395"/>
        <dbReference type="EC" id="2.7.7.6"/>
    </reaction>
</comment>
<dbReference type="OrthoDB" id="2147503at2"/>
<dbReference type="GO" id="GO:0003899">
    <property type="term" value="F:DNA-directed RNA polymerase activity"/>
    <property type="evidence" value="ECO:0007669"/>
    <property type="project" value="UniProtKB-UniRule"/>
</dbReference>
<dbReference type="AlphaFoldDB" id="A0A220U690"/>
<evidence type="ECO:0000313" key="7">
    <source>
        <dbReference type="Proteomes" id="UP000198312"/>
    </source>
</evidence>
<dbReference type="Gene3D" id="3.10.20.730">
    <property type="entry name" value="RNAP, epsilon subunit-like"/>
    <property type="match status" value="1"/>
</dbReference>
<evidence type="ECO:0000256" key="5">
    <source>
        <dbReference type="HAMAP-Rule" id="MF_01553"/>
    </source>
</evidence>
<organism evidence="6 7">
    <name type="scientific">Virgibacillus phasianinus</name>
    <dbReference type="NCBI Taxonomy" id="2017483"/>
    <lineage>
        <taxon>Bacteria</taxon>
        <taxon>Bacillati</taxon>
        <taxon>Bacillota</taxon>
        <taxon>Bacilli</taxon>
        <taxon>Bacillales</taxon>
        <taxon>Bacillaceae</taxon>
        <taxon>Virgibacillus</taxon>
    </lineage>
</organism>
<evidence type="ECO:0000313" key="6">
    <source>
        <dbReference type="EMBL" id="ASK63637.1"/>
    </source>
</evidence>
<keyword evidence="2 5" id="KW-0808">Transferase</keyword>
<comment type="similarity">
    <text evidence="5">Belongs to the RNA polymerase subunit epsilon family.</text>
</comment>
<dbReference type="InterPro" id="IPR009907">
    <property type="entry name" value="RpoY"/>
</dbReference>
<gene>
    <name evidence="5" type="primary">rpoY</name>
    <name evidence="6" type="ORF">CFK37_16470</name>
</gene>
<dbReference type="Proteomes" id="UP000198312">
    <property type="component" value="Chromosome"/>
</dbReference>
<name>A0A220U690_9BACI</name>
<dbReference type="EMBL" id="CP022315">
    <property type="protein sequence ID" value="ASK63637.1"/>
    <property type="molecule type" value="Genomic_DNA"/>
</dbReference>
<keyword evidence="4 5" id="KW-0804">Transcription</keyword>
<evidence type="ECO:0000256" key="3">
    <source>
        <dbReference type="ARBA" id="ARBA00022695"/>
    </source>
</evidence>
<reference evidence="6 7" key="1">
    <citation type="submission" date="2017-07" db="EMBL/GenBank/DDBJ databases">
        <title>Virgibacillus sp. LM2416.</title>
        <authorList>
            <person name="Tak E.J."/>
            <person name="Bae J.-W."/>
        </authorList>
    </citation>
    <scope>NUCLEOTIDE SEQUENCE [LARGE SCALE GENOMIC DNA]</scope>
    <source>
        <strain evidence="6 7">LM2416</strain>
    </source>
</reference>
<dbReference type="Pfam" id="PF07288">
    <property type="entry name" value="RpoY"/>
    <property type="match status" value="1"/>
</dbReference>
<accession>A0A220U690</accession>
<sequence>MIYKVYYQELKSEIPVRERTKGLYIEAESERAVRDKLVDRNYNIEFIQQLDDAHLAYEKKSENFTLENV</sequence>
<dbReference type="NCBIfam" id="NF010188">
    <property type="entry name" value="PRK13667.1"/>
    <property type="match status" value="1"/>
</dbReference>
<dbReference type="GO" id="GO:0006351">
    <property type="term" value="P:DNA-templated transcription"/>
    <property type="evidence" value="ECO:0007669"/>
    <property type="project" value="UniProtKB-UniRule"/>
</dbReference>
<dbReference type="HAMAP" id="MF_01553">
    <property type="entry name" value="RNApol_bact_RpoY"/>
    <property type="match status" value="1"/>
</dbReference>
<comment type="function">
    <text evidence="5">A non-essential component of RNA polymerase (RNAP).</text>
</comment>